<feature type="transmembrane region" description="Helical" evidence="1">
    <location>
        <begin position="90"/>
        <end position="117"/>
    </location>
</feature>
<keyword evidence="1" id="KW-0472">Membrane</keyword>
<feature type="transmembrane region" description="Helical" evidence="1">
    <location>
        <begin position="203"/>
        <end position="225"/>
    </location>
</feature>
<evidence type="ECO:0000256" key="1">
    <source>
        <dbReference type="SAM" id="Phobius"/>
    </source>
</evidence>
<feature type="transmembrane region" description="Helical" evidence="1">
    <location>
        <begin position="53"/>
        <end position="78"/>
    </location>
</feature>
<keyword evidence="3" id="KW-1185">Reference proteome</keyword>
<protein>
    <recommendedName>
        <fullName evidence="4">DUF4386 domain-containing protein</fullName>
    </recommendedName>
</protein>
<gene>
    <name evidence="2" type="ORF">OG308_17255</name>
</gene>
<keyword evidence="1" id="KW-0812">Transmembrane</keyword>
<evidence type="ECO:0000313" key="2">
    <source>
        <dbReference type="EMBL" id="WTY33112.1"/>
    </source>
</evidence>
<organism evidence="2 3">
    <name type="scientific">Nocardia salmonicida</name>
    <dbReference type="NCBI Taxonomy" id="53431"/>
    <lineage>
        <taxon>Bacteria</taxon>
        <taxon>Bacillati</taxon>
        <taxon>Actinomycetota</taxon>
        <taxon>Actinomycetes</taxon>
        <taxon>Mycobacteriales</taxon>
        <taxon>Nocardiaceae</taxon>
        <taxon>Nocardia</taxon>
    </lineage>
</organism>
<feature type="transmembrane region" description="Helical" evidence="1">
    <location>
        <begin position="169"/>
        <end position="191"/>
    </location>
</feature>
<feature type="transmembrane region" description="Helical" evidence="1">
    <location>
        <begin position="137"/>
        <end position="157"/>
    </location>
</feature>
<sequence length="241" mass="27335">MNNRLLERFGAWCGVLYLAVFGTGWLLVARFFPPIPPGAGPEEVTAQFQDRHLPLMLAAVLMMCSTFFLFPVSALLVLVTRKIERQTGMLTLMMGFTLATYLVFNFYTPFSFAMAAFRSDRDPDLVQYASDYGFLQFMGGIPMFVLVWVLIAYGVLVMSPREHPIAPRWFGYLNLWIAVLYLPELLVFFFHDGPFAWNGLIGFWIPAVLFIVFFVVSPFVLLPIVDKHFAVEEPEPVGHGA</sequence>
<dbReference type="EMBL" id="CP109527">
    <property type="protein sequence ID" value="WTY33112.1"/>
    <property type="molecule type" value="Genomic_DNA"/>
</dbReference>
<name>A0ABZ1MZJ0_9NOCA</name>
<keyword evidence="1" id="KW-1133">Transmembrane helix</keyword>
<accession>A0ABZ1MZJ0</accession>
<feature type="transmembrane region" description="Helical" evidence="1">
    <location>
        <begin position="12"/>
        <end position="33"/>
    </location>
</feature>
<reference evidence="2 3" key="1">
    <citation type="submission" date="2022-10" db="EMBL/GenBank/DDBJ databases">
        <title>The complete genomes of actinobacterial strains from the NBC collection.</title>
        <authorList>
            <person name="Joergensen T.S."/>
            <person name="Alvarez Arevalo M."/>
            <person name="Sterndorff E.B."/>
            <person name="Faurdal D."/>
            <person name="Vuksanovic O."/>
            <person name="Mourched A.-S."/>
            <person name="Charusanti P."/>
            <person name="Shaw S."/>
            <person name="Blin K."/>
            <person name="Weber T."/>
        </authorList>
    </citation>
    <scope>NUCLEOTIDE SEQUENCE [LARGE SCALE GENOMIC DNA]</scope>
    <source>
        <strain evidence="2 3">NBC_01413</strain>
    </source>
</reference>
<dbReference type="Proteomes" id="UP001621418">
    <property type="component" value="Chromosome"/>
</dbReference>
<proteinExistence type="predicted"/>
<evidence type="ECO:0000313" key="3">
    <source>
        <dbReference type="Proteomes" id="UP001621418"/>
    </source>
</evidence>
<evidence type="ECO:0008006" key="4">
    <source>
        <dbReference type="Google" id="ProtNLM"/>
    </source>
</evidence>